<keyword evidence="2" id="KW-0732">Signal</keyword>
<feature type="coiled-coil region" evidence="1">
    <location>
        <begin position="83"/>
        <end position="124"/>
    </location>
</feature>
<organism evidence="3 4">
    <name type="scientific">Amphiplicatus metriothermophilus</name>
    <dbReference type="NCBI Taxonomy" id="1519374"/>
    <lineage>
        <taxon>Bacteria</taxon>
        <taxon>Pseudomonadati</taxon>
        <taxon>Pseudomonadota</taxon>
        <taxon>Alphaproteobacteria</taxon>
        <taxon>Parvularculales</taxon>
        <taxon>Parvularculaceae</taxon>
        <taxon>Amphiplicatus</taxon>
    </lineage>
</organism>
<dbReference type="RefSeq" id="WP_089411529.1">
    <property type="nucleotide sequence ID" value="NZ_FZQA01000002.1"/>
</dbReference>
<evidence type="ECO:0000313" key="4">
    <source>
        <dbReference type="Proteomes" id="UP000198346"/>
    </source>
</evidence>
<accession>A0A239PNU3</accession>
<dbReference type="PROSITE" id="PS51257">
    <property type="entry name" value="PROKAR_LIPOPROTEIN"/>
    <property type="match status" value="1"/>
</dbReference>
<protein>
    <submittedName>
        <fullName evidence="3">Uncharacterized protein</fullName>
    </submittedName>
</protein>
<reference evidence="3 4" key="1">
    <citation type="submission" date="2017-07" db="EMBL/GenBank/DDBJ databases">
        <authorList>
            <person name="Sun Z.S."/>
            <person name="Albrecht U."/>
            <person name="Echele G."/>
            <person name="Lee C.C."/>
        </authorList>
    </citation>
    <scope>NUCLEOTIDE SEQUENCE [LARGE SCALE GENOMIC DNA]</scope>
    <source>
        <strain evidence="3 4">CGMCC 1.12710</strain>
    </source>
</reference>
<gene>
    <name evidence="3" type="ORF">SAMN06297382_1011</name>
</gene>
<name>A0A239PNU3_9PROT</name>
<dbReference type="EMBL" id="FZQA01000002">
    <property type="protein sequence ID" value="SNT71989.1"/>
    <property type="molecule type" value="Genomic_DNA"/>
</dbReference>
<keyword evidence="4" id="KW-1185">Reference proteome</keyword>
<dbReference type="Proteomes" id="UP000198346">
    <property type="component" value="Unassembled WGS sequence"/>
</dbReference>
<proteinExistence type="predicted"/>
<evidence type="ECO:0000256" key="1">
    <source>
        <dbReference type="SAM" id="Coils"/>
    </source>
</evidence>
<evidence type="ECO:0000256" key="2">
    <source>
        <dbReference type="SAM" id="SignalP"/>
    </source>
</evidence>
<dbReference type="AlphaFoldDB" id="A0A239PNU3"/>
<sequence length="146" mass="15674">MRLGLLAPCLLALAGCALFGAGPRDQTRAPVERESEALRLLGEAALGYRHALGDARQELWEVRRRIAAAETTAASPSTPSAERAASRRALESLRAEEARLEAKIAALAQELAALERRYETMRLELAGGTGVARAVRPVPAGYEPMK</sequence>
<evidence type="ECO:0000313" key="3">
    <source>
        <dbReference type="EMBL" id="SNT71989.1"/>
    </source>
</evidence>
<keyword evidence="1" id="KW-0175">Coiled coil</keyword>
<feature type="chain" id="PRO_5013009250" evidence="2">
    <location>
        <begin position="21"/>
        <end position="146"/>
    </location>
</feature>
<feature type="signal peptide" evidence="2">
    <location>
        <begin position="1"/>
        <end position="20"/>
    </location>
</feature>